<dbReference type="KEGG" id="cinf:CINF_0212"/>
<gene>
    <name evidence="2" type="ORF">CINF_0212</name>
</gene>
<dbReference type="EMBL" id="CP049075">
    <property type="protein sequence ID" value="QLI04761.1"/>
    <property type="molecule type" value="Genomic_DNA"/>
</dbReference>
<sequence>MAIKDDLEYIKEGLNTQEQLLSSAIASERFFKKYKKIIYLGVILALIFVLIYGLNSFFQNKNIKENNALYNALMLDVNNSALAAKLNKASPNLYALYALQMAKNGELAPLNLALENPKGDAILKEILKAASGDGSELLADYDALLAGFKLLKENKIQAAKLEFAKITENSSLKQLARNLEHYQGIK</sequence>
<keyword evidence="1" id="KW-0812">Transmembrane</keyword>
<feature type="transmembrane region" description="Helical" evidence="1">
    <location>
        <begin position="37"/>
        <end position="58"/>
    </location>
</feature>
<evidence type="ECO:0000313" key="3">
    <source>
        <dbReference type="Proteomes" id="UP000509414"/>
    </source>
</evidence>
<dbReference type="Proteomes" id="UP000509414">
    <property type="component" value="Chromosome"/>
</dbReference>
<evidence type="ECO:0000313" key="2">
    <source>
        <dbReference type="EMBL" id="QLI04761.1"/>
    </source>
</evidence>
<protein>
    <recommendedName>
        <fullName evidence="4">Tetratricopeptide repeat protein</fullName>
    </recommendedName>
</protein>
<organism evidence="2 3">
    <name type="scientific">Candidatus Campylobacter infans</name>
    <dbReference type="NCBI Taxonomy" id="2561898"/>
    <lineage>
        <taxon>Bacteria</taxon>
        <taxon>Pseudomonadati</taxon>
        <taxon>Campylobacterota</taxon>
        <taxon>Epsilonproteobacteria</taxon>
        <taxon>Campylobacterales</taxon>
        <taxon>Campylobacteraceae</taxon>
        <taxon>Campylobacter</taxon>
    </lineage>
</organism>
<keyword evidence="1" id="KW-1133">Transmembrane helix</keyword>
<evidence type="ECO:0008006" key="4">
    <source>
        <dbReference type="Google" id="ProtNLM"/>
    </source>
</evidence>
<keyword evidence="3" id="KW-1185">Reference proteome</keyword>
<evidence type="ECO:0000256" key="1">
    <source>
        <dbReference type="SAM" id="Phobius"/>
    </source>
</evidence>
<accession>A0A7H9CGJ7</accession>
<dbReference type="RefSeq" id="WP_179975429.1">
    <property type="nucleotide sequence ID" value="NZ_CP049075.1"/>
</dbReference>
<name>A0A7H9CGJ7_9BACT</name>
<dbReference type="AlphaFoldDB" id="A0A7H9CGJ7"/>
<reference evidence="2 3" key="1">
    <citation type="submission" date="2020-02" db="EMBL/GenBank/DDBJ databases">
        <title>Complete genome sequence of the novel Campylobacter species Candidatus Campylobacter infans.</title>
        <authorList>
            <person name="Duim B."/>
            <person name="Zomer A."/>
            <person name="van der Graaf L."/>
            <person name="Wagenaar J."/>
        </authorList>
    </citation>
    <scope>NUCLEOTIDE SEQUENCE [LARGE SCALE GENOMIC DNA]</scope>
    <source>
        <strain evidence="2 3">19S00001</strain>
    </source>
</reference>
<proteinExistence type="predicted"/>
<keyword evidence="1" id="KW-0472">Membrane</keyword>